<accession>A0A0A2V6E2</accession>
<keyword evidence="2" id="KW-1185">Reference proteome</keyword>
<dbReference type="RefSeq" id="XP_015703405.1">
    <property type="nucleotide sequence ID" value="XM_015846983.1"/>
</dbReference>
<evidence type="ECO:0000313" key="2">
    <source>
        <dbReference type="Proteomes" id="UP000002059"/>
    </source>
</evidence>
<dbReference type="GeneID" id="26970360"/>
<dbReference type="OrthoDB" id="4210525at2759"/>
<sequence>MYLGLWSYDMEPDPCPTAQEKNSVQLCPGLENVHTASSRNLMVNAAISEIQRARFRSVMVMAMVGQAD</sequence>
<gene>
    <name evidence="1" type="ORF">PAAG_11312</name>
</gene>
<dbReference type="KEGG" id="pbl:PAAG_11312"/>
<dbReference type="VEuPathDB" id="FungiDB:PAAG_11312"/>
<dbReference type="AlphaFoldDB" id="A0A0A2V6E2"/>
<proteinExistence type="predicted"/>
<dbReference type="HOGENOM" id="CLU_2794619_0_0_1"/>
<protein>
    <submittedName>
        <fullName evidence="1">Uncharacterized protein</fullName>
    </submittedName>
</protein>
<dbReference type="EMBL" id="KN293994">
    <property type="protein sequence ID" value="KGQ01922.1"/>
    <property type="molecule type" value="Genomic_DNA"/>
</dbReference>
<name>A0A0A2V6E2_PARBA</name>
<dbReference type="Proteomes" id="UP000002059">
    <property type="component" value="Partially assembled WGS sequence"/>
</dbReference>
<evidence type="ECO:0000313" key="1">
    <source>
        <dbReference type="EMBL" id="KGQ01922.1"/>
    </source>
</evidence>
<organism evidence="1 2">
    <name type="scientific">Paracoccidioides lutzii (strain ATCC MYA-826 / Pb01)</name>
    <name type="common">Paracoccidioides brasiliensis</name>
    <dbReference type="NCBI Taxonomy" id="502779"/>
    <lineage>
        <taxon>Eukaryota</taxon>
        <taxon>Fungi</taxon>
        <taxon>Dikarya</taxon>
        <taxon>Ascomycota</taxon>
        <taxon>Pezizomycotina</taxon>
        <taxon>Eurotiomycetes</taxon>
        <taxon>Eurotiomycetidae</taxon>
        <taxon>Onygenales</taxon>
        <taxon>Ajellomycetaceae</taxon>
        <taxon>Paracoccidioides</taxon>
    </lineage>
</organism>
<reference evidence="1 2" key="1">
    <citation type="journal article" date="2011" name="PLoS Genet.">
        <title>Comparative genomic analysis of human fungal pathogens causing paracoccidioidomycosis.</title>
        <authorList>
            <person name="Desjardins C.A."/>
            <person name="Champion M.D."/>
            <person name="Holder J.W."/>
            <person name="Muszewska A."/>
            <person name="Goldberg J."/>
            <person name="Bailao A.M."/>
            <person name="Brigido M.M."/>
            <person name="Ferreira M.E."/>
            <person name="Garcia A.M."/>
            <person name="Grynberg M."/>
            <person name="Gujja S."/>
            <person name="Heiman D.I."/>
            <person name="Henn M.R."/>
            <person name="Kodira C.D."/>
            <person name="Leon-Narvaez H."/>
            <person name="Longo L.V."/>
            <person name="Ma L.J."/>
            <person name="Malavazi I."/>
            <person name="Matsuo A.L."/>
            <person name="Morais F.V."/>
            <person name="Pereira M."/>
            <person name="Rodriguez-Brito S."/>
            <person name="Sakthikumar S."/>
            <person name="Salem-Izacc S.M."/>
            <person name="Sykes S.M."/>
            <person name="Teixeira M.M."/>
            <person name="Vallejo M.C."/>
            <person name="Walter M.E."/>
            <person name="Yandava C."/>
            <person name="Young S."/>
            <person name="Zeng Q."/>
            <person name="Zucker J."/>
            <person name="Felipe M.S."/>
            <person name="Goldman G.H."/>
            <person name="Haas B.J."/>
            <person name="McEwen J.G."/>
            <person name="Nino-Vega G."/>
            <person name="Puccia R."/>
            <person name="San-Blas G."/>
            <person name="Soares C.M."/>
            <person name="Birren B.W."/>
            <person name="Cuomo C.A."/>
        </authorList>
    </citation>
    <scope>NUCLEOTIDE SEQUENCE [LARGE SCALE GENOMIC DNA]</scope>
    <source>
        <strain evidence="2">ATCC MYA-826 / Pb01</strain>
    </source>
</reference>